<keyword evidence="1" id="KW-0472">Membrane</keyword>
<keyword evidence="1" id="KW-0812">Transmembrane</keyword>
<keyword evidence="1" id="KW-1133">Transmembrane helix</keyword>
<organism evidence="2">
    <name type="scientific">Ixodes ricinus</name>
    <name type="common">Common tick</name>
    <name type="synonym">Acarus ricinus</name>
    <dbReference type="NCBI Taxonomy" id="34613"/>
    <lineage>
        <taxon>Eukaryota</taxon>
        <taxon>Metazoa</taxon>
        <taxon>Ecdysozoa</taxon>
        <taxon>Arthropoda</taxon>
        <taxon>Chelicerata</taxon>
        <taxon>Arachnida</taxon>
        <taxon>Acari</taxon>
        <taxon>Parasitiformes</taxon>
        <taxon>Ixodida</taxon>
        <taxon>Ixodoidea</taxon>
        <taxon>Ixodidae</taxon>
        <taxon>Ixodinae</taxon>
        <taxon>Ixodes</taxon>
    </lineage>
</organism>
<dbReference type="AlphaFoldDB" id="A0A6B0U4Y7"/>
<protein>
    <submittedName>
        <fullName evidence="2">Putative secreted protein</fullName>
    </submittedName>
</protein>
<evidence type="ECO:0000313" key="2">
    <source>
        <dbReference type="EMBL" id="MXU83824.1"/>
    </source>
</evidence>
<feature type="transmembrane region" description="Helical" evidence="1">
    <location>
        <begin position="12"/>
        <end position="34"/>
    </location>
</feature>
<accession>A0A6B0U4Y7</accession>
<sequence length="77" mass="9089">MHILRCVQTLFQWISVQGMCTFFFLLLSISSRFLQTPSPCSMLQTRMTTMYKIQFYKNMQKKSQLCRLSRGCDDTSC</sequence>
<proteinExistence type="predicted"/>
<name>A0A6B0U4Y7_IXORI</name>
<evidence type="ECO:0000256" key="1">
    <source>
        <dbReference type="SAM" id="Phobius"/>
    </source>
</evidence>
<reference evidence="2" key="1">
    <citation type="submission" date="2019-12" db="EMBL/GenBank/DDBJ databases">
        <title>An insight into the sialome of adult female Ixodes ricinus ticks feeding for 6 days.</title>
        <authorList>
            <person name="Perner J."/>
            <person name="Ribeiro J.M.C."/>
        </authorList>
    </citation>
    <scope>NUCLEOTIDE SEQUENCE</scope>
    <source>
        <strain evidence="2">Semi-engorged</strain>
        <tissue evidence="2">Salivary glands</tissue>
    </source>
</reference>
<dbReference type="EMBL" id="GIFC01001741">
    <property type="protein sequence ID" value="MXU83824.1"/>
    <property type="molecule type" value="Transcribed_RNA"/>
</dbReference>